<name>A0AAC9HKX4_9PSEU</name>
<keyword evidence="2" id="KW-1185">Reference proteome</keyword>
<dbReference type="EMBL" id="CP014859">
    <property type="protein sequence ID" value="AOS61046.1"/>
    <property type="molecule type" value="Genomic_DNA"/>
</dbReference>
<dbReference type="Proteomes" id="UP000095210">
    <property type="component" value="Chromosome"/>
</dbReference>
<protein>
    <submittedName>
        <fullName evidence="1">Uncharacterized protein</fullName>
    </submittedName>
</protein>
<reference evidence="2" key="1">
    <citation type="submission" date="2016-03" db="EMBL/GenBank/DDBJ databases">
        <title>Complete genome sequence of the type strain Actinoalloteichus hymeniacidonis DSM 45092.</title>
        <authorList>
            <person name="Schaffert L."/>
            <person name="Albersmeier A."/>
            <person name="Winkler A."/>
            <person name="Kalinowski J."/>
            <person name="Zotchev S."/>
            <person name="Ruckert C."/>
        </authorList>
    </citation>
    <scope>NUCLEOTIDE SEQUENCE [LARGE SCALE GENOMIC DNA]</scope>
    <source>
        <strain evidence="2">HPA177(T) (DSM 45092(T))</strain>
    </source>
</reference>
<sequence length="224" mass="24356">MTTAGRAHLDLMEGRPRAAYRAPRGTARVPGRCFRVAPSRARPRSTTCWLRCEPAPHPRPTPHRCWTPADDLELSHAVRSSTATCPNGCRRGDLRPDCPGTTHCGGELVTSINVLFFAPCNRSGIMFVTSREHGVLIEGVRPGADPVRARITPTDAVDVLDALWGGRAIDLPAVEGATGIRRLQFRPRPDGVEISIRSHESIASSIVWLEISPSRASKKNGGCR</sequence>
<evidence type="ECO:0000313" key="1">
    <source>
        <dbReference type="EMBL" id="AOS61046.1"/>
    </source>
</evidence>
<gene>
    <name evidence="1" type="ORF">TL08_01010</name>
</gene>
<organism evidence="1 2">
    <name type="scientific">Actinoalloteichus hymeniacidonis</name>
    <dbReference type="NCBI Taxonomy" id="340345"/>
    <lineage>
        <taxon>Bacteria</taxon>
        <taxon>Bacillati</taxon>
        <taxon>Actinomycetota</taxon>
        <taxon>Actinomycetes</taxon>
        <taxon>Pseudonocardiales</taxon>
        <taxon>Pseudonocardiaceae</taxon>
        <taxon>Actinoalloteichus</taxon>
    </lineage>
</organism>
<accession>A0AAC9HKX4</accession>
<proteinExistence type="predicted"/>
<dbReference type="AlphaFoldDB" id="A0AAC9HKX4"/>
<dbReference type="KEGG" id="ahm:TL08_01010"/>
<evidence type="ECO:0000313" key="2">
    <source>
        <dbReference type="Proteomes" id="UP000095210"/>
    </source>
</evidence>